<dbReference type="GO" id="GO:0085020">
    <property type="term" value="P:protein K6-linked ubiquitination"/>
    <property type="evidence" value="ECO:0007669"/>
    <property type="project" value="TreeGrafter"/>
</dbReference>
<evidence type="ECO:0000256" key="4">
    <source>
        <dbReference type="SAM" id="MobiDB-lite"/>
    </source>
</evidence>
<dbReference type="EMBL" id="HG808232">
    <property type="protein sequence ID" value="CDW61218.1"/>
    <property type="molecule type" value="Genomic_DNA"/>
</dbReference>
<evidence type="ECO:0000256" key="1">
    <source>
        <dbReference type="ARBA" id="ARBA00022737"/>
    </source>
</evidence>
<dbReference type="AlphaFoldDB" id="A0A077ZN51"/>
<evidence type="ECO:0000313" key="6">
    <source>
        <dbReference type="Proteomes" id="UP000030665"/>
    </source>
</evidence>
<dbReference type="PANTHER" id="PTHR24171">
    <property type="entry name" value="ANKYRIN REPEAT DOMAIN-CONTAINING PROTEIN 39-RELATED"/>
    <property type="match status" value="1"/>
</dbReference>
<keyword evidence="6" id="KW-1185">Reference proteome</keyword>
<protein>
    <submittedName>
        <fullName evidence="5">Ank 2 domain containing protein</fullName>
    </submittedName>
</protein>
<dbReference type="PANTHER" id="PTHR24171:SF8">
    <property type="entry name" value="BRCA1-ASSOCIATED RING DOMAIN PROTEIN 1"/>
    <property type="match status" value="1"/>
</dbReference>
<proteinExistence type="predicted"/>
<reference evidence="5" key="1">
    <citation type="submission" date="2014-01" db="EMBL/GenBank/DDBJ databases">
        <authorList>
            <person name="Aslett M."/>
        </authorList>
    </citation>
    <scope>NUCLEOTIDE SEQUENCE</scope>
</reference>
<dbReference type="GO" id="GO:0004842">
    <property type="term" value="F:ubiquitin-protein transferase activity"/>
    <property type="evidence" value="ECO:0007669"/>
    <property type="project" value="TreeGrafter"/>
</dbReference>
<dbReference type="PROSITE" id="PS50297">
    <property type="entry name" value="ANK_REP_REGION"/>
    <property type="match status" value="2"/>
</dbReference>
<accession>A0A077ZN51</accession>
<dbReference type="InterPro" id="IPR036770">
    <property type="entry name" value="Ankyrin_rpt-contain_sf"/>
</dbReference>
<keyword evidence="1" id="KW-0677">Repeat</keyword>
<gene>
    <name evidence="5" type="ORF">TTRE_0000966101</name>
</gene>
<dbReference type="InterPro" id="IPR002110">
    <property type="entry name" value="Ankyrin_rpt"/>
</dbReference>
<dbReference type="Pfam" id="PF12796">
    <property type="entry name" value="Ank_2"/>
    <property type="match status" value="1"/>
</dbReference>
<dbReference type="GO" id="GO:0031436">
    <property type="term" value="C:BRCA1-BARD1 complex"/>
    <property type="evidence" value="ECO:0007669"/>
    <property type="project" value="TreeGrafter"/>
</dbReference>
<dbReference type="PROSITE" id="PS50088">
    <property type="entry name" value="ANK_REPEAT"/>
    <property type="match status" value="2"/>
</dbReference>
<dbReference type="SMART" id="SM00248">
    <property type="entry name" value="ANK"/>
    <property type="match status" value="2"/>
</dbReference>
<dbReference type="Proteomes" id="UP000030665">
    <property type="component" value="Unassembled WGS sequence"/>
</dbReference>
<feature type="repeat" description="ANK" evidence="3">
    <location>
        <begin position="1"/>
        <end position="28"/>
    </location>
</feature>
<sequence>MHEACNHGHYDIAELLIRQGADINRKSKSGTTPLIDAVINDHIDVIQLLLENGADVNVKDRHGQSALTHPCVRQFFRQQPTDESDKIDVDAEEKILIVAPPPLPAAAPCQTSSSQVEVAAAATVAKNESSSFVEEIDARASSAANVCTFEELPESNFIKTTAEVPLEADIISPTAVEYSTLRTSRKMSEEETDSRSLSPGGIRNMIASTSSDEVAAAVRTMVSRQPCCPSIRNIISRNYFIYERQ</sequence>
<name>A0A077ZN51_TRITR</name>
<dbReference type="SUPFAM" id="SSF48403">
    <property type="entry name" value="Ankyrin repeat"/>
    <property type="match status" value="1"/>
</dbReference>
<dbReference type="OrthoDB" id="340620at2759"/>
<organism evidence="5 6">
    <name type="scientific">Trichuris trichiura</name>
    <name type="common">Whipworm</name>
    <name type="synonym">Trichocephalus trichiurus</name>
    <dbReference type="NCBI Taxonomy" id="36087"/>
    <lineage>
        <taxon>Eukaryota</taxon>
        <taxon>Metazoa</taxon>
        <taxon>Ecdysozoa</taxon>
        <taxon>Nematoda</taxon>
        <taxon>Enoplea</taxon>
        <taxon>Dorylaimia</taxon>
        <taxon>Trichinellida</taxon>
        <taxon>Trichuridae</taxon>
        <taxon>Trichuris</taxon>
    </lineage>
</organism>
<evidence type="ECO:0000256" key="2">
    <source>
        <dbReference type="ARBA" id="ARBA00023043"/>
    </source>
</evidence>
<keyword evidence="2 3" id="KW-0040">ANK repeat</keyword>
<dbReference type="Gene3D" id="1.25.40.20">
    <property type="entry name" value="Ankyrin repeat-containing domain"/>
    <property type="match status" value="1"/>
</dbReference>
<evidence type="ECO:0000313" key="5">
    <source>
        <dbReference type="EMBL" id="CDW61218.1"/>
    </source>
</evidence>
<reference evidence="5" key="2">
    <citation type="submission" date="2014-03" db="EMBL/GenBank/DDBJ databases">
        <title>The whipworm genome and dual-species transcriptomics of an intimate host-pathogen interaction.</title>
        <authorList>
            <person name="Foth B.J."/>
            <person name="Tsai I.J."/>
            <person name="Reid A.J."/>
            <person name="Bancroft A.J."/>
            <person name="Nichol S."/>
            <person name="Tracey A."/>
            <person name="Holroyd N."/>
            <person name="Cotton J.A."/>
            <person name="Stanley E.J."/>
            <person name="Zarowiecki M."/>
            <person name="Liu J.Z."/>
            <person name="Huckvale T."/>
            <person name="Cooper P.J."/>
            <person name="Grencis R.K."/>
            <person name="Berriman M."/>
        </authorList>
    </citation>
    <scope>NUCLEOTIDE SEQUENCE [LARGE SCALE GENOMIC DNA]</scope>
</reference>
<dbReference type="STRING" id="36087.A0A077ZN51"/>
<feature type="repeat" description="ANK" evidence="3">
    <location>
        <begin position="29"/>
        <end position="61"/>
    </location>
</feature>
<feature type="region of interest" description="Disordered" evidence="4">
    <location>
        <begin position="182"/>
        <end position="203"/>
    </location>
</feature>
<dbReference type="GO" id="GO:0070531">
    <property type="term" value="C:BRCA1-A complex"/>
    <property type="evidence" value="ECO:0007669"/>
    <property type="project" value="TreeGrafter"/>
</dbReference>
<evidence type="ECO:0000256" key="3">
    <source>
        <dbReference type="PROSITE-ProRule" id="PRU00023"/>
    </source>
</evidence>